<keyword evidence="2" id="KW-1185">Reference proteome</keyword>
<proteinExistence type="predicted"/>
<dbReference type="AlphaFoldDB" id="A0AAV3PU22"/>
<sequence>MHKFWFRMRDGQCLWNRFMLDRYCRNKQPSIAPAHSTHSRVWKNLMKVRESAGNRIHWQLGQGACDLWLDSWFDTSPLSHQFLAQQGGALVQKIRGVFIDHGHQDKVNWKQSRDGSFSFKPTHKEVREGRNVSAIWHSSIPKKMSFLVWRLIHGWVPDNEVLVKRGSSNGFSVLVLSGAGNHRACPHKTSYSSCYILALWEARNKAKHENVSYNYFYIQKRIMNLLATNGTARMNNSKYWFGELVLATSMGMKSFVSNAKVPRLWRNSKGSPTQADFAARFSSTNQTPLQADIDALFF</sequence>
<gene>
    <name evidence="1" type="ORF">LIER_13046</name>
</gene>
<name>A0AAV3PU22_LITER</name>
<comment type="caution">
    <text evidence="1">The sequence shown here is derived from an EMBL/GenBank/DDBJ whole genome shotgun (WGS) entry which is preliminary data.</text>
</comment>
<evidence type="ECO:0008006" key="3">
    <source>
        <dbReference type="Google" id="ProtNLM"/>
    </source>
</evidence>
<dbReference type="Proteomes" id="UP001454036">
    <property type="component" value="Unassembled WGS sequence"/>
</dbReference>
<organism evidence="1 2">
    <name type="scientific">Lithospermum erythrorhizon</name>
    <name type="common">Purple gromwell</name>
    <name type="synonym">Lithospermum officinale var. erythrorhizon</name>
    <dbReference type="NCBI Taxonomy" id="34254"/>
    <lineage>
        <taxon>Eukaryota</taxon>
        <taxon>Viridiplantae</taxon>
        <taxon>Streptophyta</taxon>
        <taxon>Embryophyta</taxon>
        <taxon>Tracheophyta</taxon>
        <taxon>Spermatophyta</taxon>
        <taxon>Magnoliopsida</taxon>
        <taxon>eudicotyledons</taxon>
        <taxon>Gunneridae</taxon>
        <taxon>Pentapetalae</taxon>
        <taxon>asterids</taxon>
        <taxon>lamiids</taxon>
        <taxon>Boraginales</taxon>
        <taxon>Boraginaceae</taxon>
        <taxon>Boraginoideae</taxon>
        <taxon>Lithospermeae</taxon>
        <taxon>Lithospermum</taxon>
    </lineage>
</organism>
<dbReference type="EMBL" id="BAABME010002585">
    <property type="protein sequence ID" value="GAA0155284.1"/>
    <property type="molecule type" value="Genomic_DNA"/>
</dbReference>
<evidence type="ECO:0000313" key="2">
    <source>
        <dbReference type="Proteomes" id="UP001454036"/>
    </source>
</evidence>
<evidence type="ECO:0000313" key="1">
    <source>
        <dbReference type="EMBL" id="GAA0155284.1"/>
    </source>
</evidence>
<protein>
    <recommendedName>
        <fullName evidence="3">Reverse transcriptase zinc-binding domain-containing protein</fullName>
    </recommendedName>
</protein>
<reference evidence="1 2" key="1">
    <citation type="submission" date="2024-01" db="EMBL/GenBank/DDBJ databases">
        <title>The complete chloroplast genome sequence of Lithospermum erythrorhizon: insights into the phylogenetic relationship among Boraginaceae species and the maternal lineages of purple gromwells.</title>
        <authorList>
            <person name="Okada T."/>
            <person name="Watanabe K."/>
        </authorList>
    </citation>
    <scope>NUCLEOTIDE SEQUENCE [LARGE SCALE GENOMIC DNA]</scope>
</reference>
<accession>A0AAV3PU22</accession>